<dbReference type="Pfam" id="PF00373">
    <property type="entry name" value="FERM_M"/>
    <property type="match status" value="1"/>
</dbReference>
<dbReference type="Proteomes" id="UP000018936">
    <property type="component" value="Unassembled WGS sequence"/>
</dbReference>
<proteinExistence type="predicted"/>
<accession>V8P5T9</accession>
<dbReference type="Gene3D" id="2.30.29.30">
    <property type="entry name" value="Pleckstrin-homology domain (PH domain)/Phosphotyrosine-binding domain (PTB)"/>
    <property type="match status" value="1"/>
</dbReference>
<dbReference type="InterPro" id="IPR041779">
    <property type="entry name" value="FRMPD1/3/4_FERM_C"/>
</dbReference>
<dbReference type="SMART" id="SM00295">
    <property type="entry name" value="B41"/>
    <property type="match status" value="1"/>
</dbReference>
<evidence type="ECO:0000256" key="1">
    <source>
        <dbReference type="SAM" id="MobiDB-lite"/>
    </source>
</evidence>
<organism evidence="3 4">
    <name type="scientific">Ophiophagus hannah</name>
    <name type="common">King cobra</name>
    <name type="synonym">Naja hannah</name>
    <dbReference type="NCBI Taxonomy" id="8665"/>
    <lineage>
        <taxon>Eukaryota</taxon>
        <taxon>Metazoa</taxon>
        <taxon>Chordata</taxon>
        <taxon>Craniata</taxon>
        <taxon>Vertebrata</taxon>
        <taxon>Euteleostomi</taxon>
        <taxon>Lepidosauria</taxon>
        <taxon>Squamata</taxon>
        <taxon>Bifurcata</taxon>
        <taxon>Unidentata</taxon>
        <taxon>Episquamata</taxon>
        <taxon>Toxicofera</taxon>
        <taxon>Serpentes</taxon>
        <taxon>Colubroidea</taxon>
        <taxon>Elapidae</taxon>
        <taxon>Elapinae</taxon>
        <taxon>Ophiophagus</taxon>
    </lineage>
</organism>
<name>V8P5T9_OPHHA</name>
<evidence type="ECO:0000259" key="2">
    <source>
        <dbReference type="PROSITE" id="PS50057"/>
    </source>
</evidence>
<dbReference type="InterPro" id="IPR019749">
    <property type="entry name" value="Band_41_domain"/>
</dbReference>
<evidence type="ECO:0000313" key="3">
    <source>
        <dbReference type="EMBL" id="ETE69690.1"/>
    </source>
</evidence>
<dbReference type="OrthoDB" id="5859304at2759"/>
<dbReference type="InterPro" id="IPR035963">
    <property type="entry name" value="FERM_2"/>
</dbReference>
<dbReference type="InterPro" id="IPR014352">
    <property type="entry name" value="FERM/acyl-CoA-bd_prot_sf"/>
</dbReference>
<feature type="region of interest" description="Disordered" evidence="1">
    <location>
        <begin position="124"/>
        <end position="157"/>
    </location>
</feature>
<feature type="compositionally biased region" description="Polar residues" evidence="1">
    <location>
        <begin position="126"/>
        <end position="137"/>
    </location>
</feature>
<dbReference type="SUPFAM" id="SSF50729">
    <property type="entry name" value="PH domain-like"/>
    <property type="match status" value="1"/>
</dbReference>
<dbReference type="InterPro" id="IPR011993">
    <property type="entry name" value="PH-like_dom_sf"/>
</dbReference>
<feature type="region of interest" description="Disordered" evidence="1">
    <location>
        <begin position="639"/>
        <end position="680"/>
    </location>
</feature>
<feature type="region of interest" description="Disordered" evidence="1">
    <location>
        <begin position="333"/>
        <end position="352"/>
    </location>
</feature>
<sequence>MLRVAGRLPSASPQVVQRTHYQGMRCLFRVSFFPKDPVELLRKDPAAFEYLYIQSRNDVIRERFGMEPKPEMLLGLTALHIYITVSATRPSQRVSLKSVEKEWGLEPFLPPSLLQGTKDKSLRKALSQQLKAHQNQPPWGAEGPSEPAPRGHQGKAGITTPQAKLHYLRLLNELPTFAGVLFSTVGLGEKQPATTLLVGPRHGISHVIDLKTNLTTVLSEFSKVSKIQLFRENQGVARVETSILDAKPLVLLMEWPEATNFTCLIAGYCRLLVDSKQMILSRPTNQPPPLPLTKAGAFHPLRFVPLGQVPVLSLNMGVPMMGLSPFAQVPQREAAGLPGQPPSQAAHPQGPMPRSQLLLKEGMLLCASWWPAFDLRTDVLEGQSIPGHPTTAREIFRWEAVCQQSSKTGHSVIKLEEQEVGRRVSNRMDAVDTWGKSIFLFCSRDPWLILLPSGQALDSLAAWPLVAPAGGHVLTANVCFATDSSPFLGHQPLAPGHLARKESRLLGGSLPSPTDPLGSELLSFCYLRLRERKKEPKSRTAVNENMILSEESRPRTKSDPTSESSGQDCHGAAQDCEPHGPEQECWANRARAYTLDSQQGSQPQHLYCDSCKAKVKRLQPAPQAPPVAPGYVLFMVDLTSLPPPGSDEEEDETTSLLPIAAPPPGFQDNSSDEDDSKRREPGRQLCSLLYEEIPVTLIDSMQTRTVRDHAQDLDDALVSTLQALEALAASEDGAAPQPQQTAGTPPPF</sequence>
<feature type="non-terminal residue" evidence="3">
    <location>
        <position position="1"/>
    </location>
</feature>
<dbReference type="PANTHER" id="PTHR46221">
    <property type="entry name" value="FERM AND PDZ DOMAIN-CONTAINING PROTEIN FAMILY MEMBER"/>
    <property type="match status" value="1"/>
</dbReference>
<dbReference type="AlphaFoldDB" id="V8P5T9"/>
<feature type="region of interest" description="Disordered" evidence="1">
    <location>
        <begin position="729"/>
        <end position="748"/>
    </location>
</feature>
<feature type="domain" description="FERM" evidence="2">
    <location>
        <begin position="1"/>
        <end position="276"/>
    </location>
</feature>
<keyword evidence="4" id="KW-1185">Reference proteome</keyword>
<protein>
    <submittedName>
        <fullName evidence="3">FERM and PDZ domain-containing protein 3</fullName>
    </submittedName>
</protein>
<reference evidence="3 4" key="1">
    <citation type="journal article" date="2013" name="Proc. Natl. Acad. Sci. U.S.A.">
        <title>The king cobra genome reveals dynamic gene evolution and adaptation in the snake venom system.</title>
        <authorList>
            <person name="Vonk F.J."/>
            <person name="Casewell N.R."/>
            <person name="Henkel C.V."/>
            <person name="Heimberg A.M."/>
            <person name="Jansen H.J."/>
            <person name="McCleary R.J."/>
            <person name="Kerkkamp H.M."/>
            <person name="Vos R.A."/>
            <person name="Guerreiro I."/>
            <person name="Calvete J.J."/>
            <person name="Wuster W."/>
            <person name="Woods A.E."/>
            <person name="Logan J.M."/>
            <person name="Harrison R.A."/>
            <person name="Castoe T.A."/>
            <person name="de Koning A.P."/>
            <person name="Pollock D.D."/>
            <person name="Yandell M."/>
            <person name="Calderon D."/>
            <person name="Renjifo C."/>
            <person name="Currier R.B."/>
            <person name="Salgado D."/>
            <person name="Pla D."/>
            <person name="Sanz L."/>
            <person name="Hyder A.S."/>
            <person name="Ribeiro J.M."/>
            <person name="Arntzen J.W."/>
            <person name="van den Thillart G.E."/>
            <person name="Boetzer M."/>
            <person name="Pirovano W."/>
            <person name="Dirks R.P."/>
            <person name="Spaink H.P."/>
            <person name="Duboule D."/>
            <person name="McGlinn E."/>
            <person name="Kini R.M."/>
            <person name="Richardson M.K."/>
        </authorList>
    </citation>
    <scope>NUCLEOTIDE SEQUENCE</scope>
    <source>
        <tissue evidence="3">Blood</tissue>
    </source>
</reference>
<feature type="region of interest" description="Disordered" evidence="1">
    <location>
        <begin position="536"/>
        <end position="580"/>
    </location>
</feature>
<dbReference type="FunFam" id="2.30.29.30:FF:000066">
    <property type="entry name" value="FERM and PDZ domain-containing protein 4"/>
    <property type="match status" value="1"/>
</dbReference>
<evidence type="ECO:0000313" key="4">
    <source>
        <dbReference type="Proteomes" id="UP000018936"/>
    </source>
</evidence>
<dbReference type="Pfam" id="PF21477">
    <property type="entry name" value="FERM_C_FAK1"/>
    <property type="match status" value="1"/>
</dbReference>
<feature type="compositionally biased region" description="Basic and acidic residues" evidence="1">
    <location>
        <begin position="550"/>
        <end position="560"/>
    </location>
</feature>
<gene>
    <name evidence="3" type="primary">FRMPD3</name>
    <name evidence="3" type="ORF">L345_04496</name>
</gene>
<dbReference type="InterPro" id="IPR049385">
    <property type="entry name" value="FAK1-like_FERM_C"/>
</dbReference>
<dbReference type="EMBL" id="AZIM01000711">
    <property type="protein sequence ID" value="ETE69690.1"/>
    <property type="molecule type" value="Genomic_DNA"/>
</dbReference>
<dbReference type="CDD" id="cd13183">
    <property type="entry name" value="FERM_C_FRMPD1_FRMPD3_FRMPD4"/>
    <property type="match status" value="1"/>
</dbReference>
<dbReference type="CDD" id="cd14473">
    <property type="entry name" value="FERM_B-lobe"/>
    <property type="match status" value="1"/>
</dbReference>
<dbReference type="SUPFAM" id="SSF47031">
    <property type="entry name" value="Second domain of FERM"/>
    <property type="match status" value="1"/>
</dbReference>
<dbReference type="Gene3D" id="1.20.80.10">
    <property type="match status" value="1"/>
</dbReference>
<dbReference type="InterPro" id="IPR000299">
    <property type="entry name" value="FERM_domain"/>
</dbReference>
<dbReference type="PANTHER" id="PTHR46221:SF1">
    <property type="entry name" value="FERM AND PDZ DOMAIN-CONTAINING PROTEIN 3"/>
    <property type="match status" value="1"/>
</dbReference>
<dbReference type="PROSITE" id="PS50057">
    <property type="entry name" value="FERM_3"/>
    <property type="match status" value="1"/>
</dbReference>
<dbReference type="InterPro" id="IPR019748">
    <property type="entry name" value="FERM_central"/>
</dbReference>
<comment type="caution">
    <text evidence="3">The sequence shown here is derived from an EMBL/GenBank/DDBJ whole genome shotgun (WGS) entry which is preliminary data.</text>
</comment>
<feature type="compositionally biased region" description="Low complexity" evidence="1">
    <location>
        <begin position="733"/>
        <end position="748"/>
    </location>
</feature>